<comment type="subcellular location">
    <subcellularLocation>
        <location evidence="1">Membrane</location>
        <topology evidence="1">Multi-pass membrane protein</topology>
    </subcellularLocation>
</comment>
<keyword evidence="4 5" id="KW-0472">Membrane</keyword>
<accession>A0A170PT85</accession>
<feature type="transmembrane region" description="Helical" evidence="5">
    <location>
        <begin position="164"/>
        <end position="186"/>
    </location>
</feature>
<evidence type="ECO:0000256" key="4">
    <source>
        <dbReference type="ARBA" id="ARBA00023136"/>
    </source>
</evidence>
<protein>
    <submittedName>
        <fullName evidence="7">NnrU family protein, required for expression of nitric oxide and nitrite reductases (Nir and Nor)</fullName>
    </submittedName>
</protein>
<keyword evidence="3 5" id="KW-1133">Transmembrane helix</keyword>
<dbReference type="AlphaFoldDB" id="A0A170PT85"/>
<keyword evidence="2 5" id="KW-0812">Transmembrane</keyword>
<feature type="transmembrane region" description="Helical" evidence="5">
    <location>
        <begin position="75"/>
        <end position="94"/>
    </location>
</feature>
<proteinExistence type="predicted"/>
<dbReference type="InterPro" id="IPR009915">
    <property type="entry name" value="NnrU_dom"/>
</dbReference>
<sequence>MPYLIAGLVVFFGVHLFSAFRSRKSGEDLKQRIGYGPYMGLYSLISLIGLVLIIYGYDAARWMGSLYFAPSWGSHVNMALMLPALIFLVAANLPTGRIKKALKHPMLVAVKLWALGHLLANGEWNSIILFGSFLAYAVIDRIAVKKRGDNGPPADVAVSNMGDIGALVIGTGVYVAFVFHLHQWLIGVPVVPGV</sequence>
<evidence type="ECO:0000313" key="7">
    <source>
        <dbReference type="EMBL" id="CUS56102.1"/>
    </source>
</evidence>
<reference evidence="7" key="1">
    <citation type="submission" date="2015-10" db="EMBL/GenBank/DDBJ databases">
        <authorList>
            <person name="Gilbert D.G."/>
        </authorList>
    </citation>
    <scope>NUCLEOTIDE SEQUENCE</scope>
</reference>
<feature type="transmembrane region" description="Helical" evidence="5">
    <location>
        <begin position="35"/>
        <end position="55"/>
    </location>
</feature>
<evidence type="ECO:0000256" key="3">
    <source>
        <dbReference type="ARBA" id="ARBA00022989"/>
    </source>
</evidence>
<dbReference type="EMBL" id="CZQD01000018">
    <property type="protein sequence ID" value="CUS56102.1"/>
    <property type="molecule type" value="Genomic_DNA"/>
</dbReference>
<evidence type="ECO:0000256" key="2">
    <source>
        <dbReference type="ARBA" id="ARBA00022692"/>
    </source>
</evidence>
<organism evidence="7">
    <name type="scientific">hydrothermal vent metagenome</name>
    <dbReference type="NCBI Taxonomy" id="652676"/>
    <lineage>
        <taxon>unclassified sequences</taxon>
        <taxon>metagenomes</taxon>
        <taxon>ecological metagenomes</taxon>
    </lineage>
</organism>
<evidence type="ECO:0000256" key="5">
    <source>
        <dbReference type="SAM" id="Phobius"/>
    </source>
</evidence>
<evidence type="ECO:0000259" key="6">
    <source>
        <dbReference type="Pfam" id="PF07298"/>
    </source>
</evidence>
<name>A0A170PT85_9ZZZZ</name>
<feature type="domain" description="NnrU" evidence="6">
    <location>
        <begin position="4"/>
        <end position="189"/>
    </location>
</feature>
<evidence type="ECO:0000256" key="1">
    <source>
        <dbReference type="ARBA" id="ARBA00004141"/>
    </source>
</evidence>
<gene>
    <name evidence="7" type="ORF">MGWOODY_Hyp2560</name>
</gene>
<dbReference type="Pfam" id="PF07298">
    <property type="entry name" value="NnrU"/>
    <property type="match status" value="1"/>
</dbReference>
<dbReference type="GO" id="GO:0016020">
    <property type="term" value="C:membrane"/>
    <property type="evidence" value="ECO:0007669"/>
    <property type="project" value="UniProtKB-SubCell"/>
</dbReference>
<feature type="transmembrane region" description="Helical" evidence="5">
    <location>
        <begin position="6"/>
        <end position="23"/>
    </location>
</feature>